<evidence type="ECO:0000313" key="1">
    <source>
        <dbReference type="EMBL" id="GIG86142.1"/>
    </source>
</evidence>
<gene>
    <name evidence="1" type="ORF">Pen02_10780</name>
</gene>
<keyword evidence="2" id="KW-1185">Reference proteome</keyword>
<organism evidence="1 2">
    <name type="scientific">Plantactinospora endophytica</name>
    <dbReference type="NCBI Taxonomy" id="673535"/>
    <lineage>
        <taxon>Bacteria</taxon>
        <taxon>Bacillati</taxon>
        <taxon>Actinomycetota</taxon>
        <taxon>Actinomycetes</taxon>
        <taxon>Micromonosporales</taxon>
        <taxon>Micromonosporaceae</taxon>
        <taxon>Plantactinospora</taxon>
    </lineage>
</organism>
<evidence type="ECO:0000313" key="2">
    <source>
        <dbReference type="Proteomes" id="UP000646749"/>
    </source>
</evidence>
<proteinExistence type="predicted"/>
<sequence length="178" mass="19552">MIPLGAGSLLEYRVTDAMWVCAGVVRVARFFFALTDPDPPPRWHWQANTRDNGLVGVTDGALLVRTGCRSGWVDLTVELRVERPAAATSGWDEVVEVSYRSAVGQSHVRSARGGGTDFPRISFRGPGNYRIRVHARGRHGPAGRTLAGRTVDDRAEEYLCQVWPAPAGRTEILRRAEG</sequence>
<accession>A0ABQ4DUL3</accession>
<dbReference type="Proteomes" id="UP000646749">
    <property type="component" value="Unassembled WGS sequence"/>
</dbReference>
<reference evidence="1 2" key="1">
    <citation type="submission" date="2021-01" db="EMBL/GenBank/DDBJ databases">
        <title>Whole genome shotgun sequence of Plantactinospora endophytica NBRC 110450.</title>
        <authorList>
            <person name="Komaki H."/>
            <person name="Tamura T."/>
        </authorList>
    </citation>
    <scope>NUCLEOTIDE SEQUENCE [LARGE SCALE GENOMIC DNA]</scope>
    <source>
        <strain evidence="1 2">NBRC 110450</strain>
    </source>
</reference>
<comment type="caution">
    <text evidence="1">The sequence shown here is derived from an EMBL/GenBank/DDBJ whole genome shotgun (WGS) entry which is preliminary data.</text>
</comment>
<dbReference type="EMBL" id="BONW01000003">
    <property type="protein sequence ID" value="GIG86142.1"/>
    <property type="molecule type" value="Genomic_DNA"/>
</dbReference>
<name>A0ABQ4DUL3_9ACTN</name>
<protein>
    <submittedName>
        <fullName evidence="1">Uncharacterized protein</fullName>
    </submittedName>
</protein>